<keyword evidence="1" id="KW-0547">Nucleotide-binding</keyword>
<dbReference type="AlphaFoldDB" id="A0A0A9HAM9"/>
<evidence type="ECO:0000313" key="1">
    <source>
        <dbReference type="EMBL" id="JAE32869.1"/>
    </source>
</evidence>
<accession>A0A0A9HAM9</accession>
<proteinExistence type="predicted"/>
<protein>
    <submittedName>
        <fullName evidence="1">Dead box ATP-dependent RNA helicase, putative</fullName>
    </submittedName>
</protein>
<keyword evidence="1" id="KW-0067">ATP-binding</keyword>
<keyword evidence="1" id="KW-0347">Helicase</keyword>
<name>A0A0A9HAM9_ARUDO</name>
<reference evidence="1" key="1">
    <citation type="submission" date="2014-09" db="EMBL/GenBank/DDBJ databases">
        <authorList>
            <person name="Magalhaes I.L.F."/>
            <person name="Oliveira U."/>
            <person name="Santos F.R."/>
            <person name="Vidigal T.H.D.A."/>
            <person name="Brescovit A.D."/>
            <person name="Santos A.J."/>
        </authorList>
    </citation>
    <scope>NUCLEOTIDE SEQUENCE</scope>
    <source>
        <tissue evidence="1">Shoot tissue taken approximately 20 cm above the soil surface</tissue>
    </source>
</reference>
<organism evidence="1">
    <name type="scientific">Arundo donax</name>
    <name type="common">Giant reed</name>
    <name type="synonym">Donax arundinaceus</name>
    <dbReference type="NCBI Taxonomy" id="35708"/>
    <lineage>
        <taxon>Eukaryota</taxon>
        <taxon>Viridiplantae</taxon>
        <taxon>Streptophyta</taxon>
        <taxon>Embryophyta</taxon>
        <taxon>Tracheophyta</taxon>
        <taxon>Spermatophyta</taxon>
        <taxon>Magnoliopsida</taxon>
        <taxon>Liliopsida</taxon>
        <taxon>Poales</taxon>
        <taxon>Poaceae</taxon>
        <taxon>PACMAD clade</taxon>
        <taxon>Arundinoideae</taxon>
        <taxon>Arundineae</taxon>
        <taxon>Arundo</taxon>
    </lineage>
</organism>
<sequence>MSGLVINSLALSLIHKRSSLGVSPSYILTSISV</sequence>
<dbReference type="EMBL" id="GBRH01165027">
    <property type="protein sequence ID" value="JAE32869.1"/>
    <property type="molecule type" value="Transcribed_RNA"/>
</dbReference>
<reference evidence="1" key="2">
    <citation type="journal article" date="2015" name="Data Brief">
        <title>Shoot transcriptome of the giant reed, Arundo donax.</title>
        <authorList>
            <person name="Barrero R.A."/>
            <person name="Guerrero F.D."/>
            <person name="Moolhuijzen P."/>
            <person name="Goolsby J.A."/>
            <person name="Tidwell J."/>
            <person name="Bellgard S.E."/>
            <person name="Bellgard M.I."/>
        </authorList>
    </citation>
    <scope>NUCLEOTIDE SEQUENCE</scope>
    <source>
        <tissue evidence="1">Shoot tissue taken approximately 20 cm above the soil surface</tissue>
    </source>
</reference>
<keyword evidence="1" id="KW-0378">Hydrolase</keyword>
<dbReference type="GO" id="GO:0004386">
    <property type="term" value="F:helicase activity"/>
    <property type="evidence" value="ECO:0007669"/>
    <property type="project" value="UniProtKB-KW"/>
</dbReference>